<sequence length="145" mass="16487">MCHSESSGIKCRYLCSEFVPDRGMYNAFNQELECVREYDRCACKQLVRMNLPLLNSQQKDVLDTLMKTIHENSTFFFVIPVRTGNTSLTSLILTTVHVISETDIAVVSSRIVVTLLEGFLSQLMTHSAMKLPLRLQTNEIPTLEK</sequence>
<dbReference type="AlphaFoldDB" id="A0AAU9V7X8"/>
<evidence type="ECO:0000313" key="1">
    <source>
        <dbReference type="EMBL" id="CAH2105835.1"/>
    </source>
</evidence>
<evidence type="ECO:0000313" key="2">
    <source>
        <dbReference type="Proteomes" id="UP001153954"/>
    </source>
</evidence>
<organism evidence="1 2">
    <name type="scientific">Euphydryas editha</name>
    <name type="common">Edith's checkerspot</name>
    <dbReference type="NCBI Taxonomy" id="104508"/>
    <lineage>
        <taxon>Eukaryota</taxon>
        <taxon>Metazoa</taxon>
        <taxon>Ecdysozoa</taxon>
        <taxon>Arthropoda</taxon>
        <taxon>Hexapoda</taxon>
        <taxon>Insecta</taxon>
        <taxon>Pterygota</taxon>
        <taxon>Neoptera</taxon>
        <taxon>Endopterygota</taxon>
        <taxon>Lepidoptera</taxon>
        <taxon>Glossata</taxon>
        <taxon>Ditrysia</taxon>
        <taxon>Papilionoidea</taxon>
        <taxon>Nymphalidae</taxon>
        <taxon>Nymphalinae</taxon>
        <taxon>Euphydryas</taxon>
    </lineage>
</organism>
<proteinExistence type="predicted"/>
<gene>
    <name evidence="1" type="ORF">EEDITHA_LOCUS20043</name>
</gene>
<reference evidence="1" key="1">
    <citation type="submission" date="2022-03" db="EMBL/GenBank/DDBJ databases">
        <authorList>
            <person name="Tunstrom K."/>
        </authorList>
    </citation>
    <scope>NUCLEOTIDE SEQUENCE</scope>
</reference>
<dbReference type="Proteomes" id="UP001153954">
    <property type="component" value="Unassembled WGS sequence"/>
</dbReference>
<dbReference type="EMBL" id="CAKOGL010000028">
    <property type="protein sequence ID" value="CAH2105835.1"/>
    <property type="molecule type" value="Genomic_DNA"/>
</dbReference>
<comment type="caution">
    <text evidence="1">The sequence shown here is derived from an EMBL/GenBank/DDBJ whole genome shotgun (WGS) entry which is preliminary data.</text>
</comment>
<keyword evidence="2" id="KW-1185">Reference proteome</keyword>
<protein>
    <submittedName>
        <fullName evidence="1">Uncharacterized protein</fullName>
    </submittedName>
</protein>
<accession>A0AAU9V7X8</accession>
<name>A0AAU9V7X8_EUPED</name>